<name>A0A1I2HRA5_9GAMM</name>
<sequence length="174" mass="19497">MAGRRLTLGRVAGVYGVRGWLRIDSQTRPPTKILDYPRWWLRHNGQDVEVRKIQGHAHGRGVVAQIEDAAGRVIDDRDAASRLIGAEIAVDREDLPRLPKGQYYWVDLIGLTVVNPSGTLLGTVQDMTSNGVQDVLVVVDEAGVERLIPFVRRHIVKRVELAAGRIICDWELDY</sequence>
<feature type="domain" description="RimM N-terminal" evidence="6">
    <location>
        <begin position="8"/>
        <end position="94"/>
    </location>
</feature>
<dbReference type="NCBIfam" id="TIGR02273">
    <property type="entry name" value="16S_RimM"/>
    <property type="match status" value="1"/>
</dbReference>
<reference evidence="8 9" key="1">
    <citation type="submission" date="2016-10" db="EMBL/GenBank/DDBJ databases">
        <authorList>
            <person name="de Groot N.N."/>
        </authorList>
    </citation>
    <scope>NUCLEOTIDE SEQUENCE [LARGE SCALE GENOMIC DNA]</scope>
    <source>
        <strain evidence="8 9">DSM 23609</strain>
    </source>
</reference>
<dbReference type="GO" id="GO:0042274">
    <property type="term" value="P:ribosomal small subunit biogenesis"/>
    <property type="evidence" value="ECO:0007669"/>
    <property type="project" value="UniProtKB-UniRule"/>
</dbReference>
<organism evidence="8 9">
    <name type="scientific">Fontimonas thermophila</name>
    <dbReference type="NCBI Taxonomy" id="1076937"/>
    <lineage>
        <taxon>Bacteria</taxon>
        <taxon>Pseudomonadati</taxon>
        <taxon>Pseudomonadota</taxon>
        <taxon>Gammaproteobacteria</taxon>
        <taxon>Nevskiales</taxon>
        <taxon>Nevskiaceae</taxon>
        <taxon>Fontimonas</taxon>
    </lineage>
</organism>
<dbReference type="Gene3D" id="2.30.30.240">
    <property type="entry name" value="PRC-barrel domain"/>
    <property type="match status" value="1"/>
</dbReference>
<comment type="domain">
    <text evidence="5">The PRC barrel domain binds ribosomal protein uS19.</text>
</comment>
<comment type="subcellular location">
    <subcellularLocation>
        <location evidence="5">Cytoplasm</location>
    </subcellularLocation>
</comment>
<dbReference type="SUPFAM" id="SSF50447">
    <property type="entry name" value="Translation proteins"/>
    <property type="match status" value="1"/>
</dbReference>
<dbReference type="Proteomes" id="UP000199771">
    <property type="component" value="Unassembled WGS sequence"/>
</dbReference>
<dbReference type="PANTHER" id="PTHR33692:SF1">
    <property type="entry name" value="RIBOSOME MATURATION FACTOR RIMM"/>
    <property type="match status" value="1"/>
</dbReference>
<dbReference type="GO" id="GO:0006364">
    <property type="term" value="P:rRNA processing"/>
    <property type="evidence" value="ECO:0007669"/>
    <property type="project" value="UniProtKB-UniRule"/>
</dbReference>
<evidence type="ECO:0000313" key="9">
    <source>
        <dbReference type="Proteomes" id="UP000199771"/>
    </source>
</evidence>
<dbReference type="InterPro" id="IPR009000">
    <property type="entry name" value="Transl_B-barrel_sf"/>
</dbReference>
<dbReference type="Gene3D" id="2.40.30.60">
    <property type="entry name" value="RimM"/>
    <property type="match status" value="1"/>
</dbReference>
<dbReference type="EMBL" id="FOOC01000002">
    <property type="protein sequence ID" value="SFF31933.1"/>
    <property type="molecule type" value="Genomic_DNA"/>
</dbReference>
<evidence type="ECO:0000256" key="5">
    <source>
        <dbReference type="HAMAP-Rule" id="MF_00014"/>
    </source>
</evidence>
<evidence type="ECO:0000313" key="8">
    <source>
        <dbReference type="EMBL" id="SFF31933.1"/>
    </source>
</evidence>
<accession>A0A1I2HRA5</accession>
<dbReference type="InterPro" id="IPR002676">
    <property type="entry name" value="RimM_N"/>
</dbReference>
<keyword evidence="1 5" id="KW-0963">Cytoplasm</keyword>
<keyword evidence="3 5" id="KW-0698">rRNA processing</keyword>
<evidence type="ECO:0000256" key="2">
    <source>
        <dbReference type="ARBA" id="ARBA00022517"/>
    </source>
</evidence>
<protein>
    <recommendedName>
        <fullName evidence="5">Ribosome maturation factor RimM</fullName>
    </recommendedName>
</protein>
<comment type="function">
    <text evidence="5">An accessory protein needed during the final step in the assembly of 30S ribosomal subunit, possibly for assembly of the head region. Essential for efficient processing of 16S rRNA. May be needed both before and after RbfA during the maturation of 16S rRNA. It has affinity for free ribosomal 30S subunits but not for 70S ribosomes.</text>
</comment>
<keyword evidence="4 5" id="KW-0143">Chaperone</keyword>
<keyword evidence="2 5" id="KW-0690">Ribosome biogenesis</keyword>
<dbReference type="HAMAP" id="MF_00014">
    <property type="entry name" value="Ribosome_mat_RimM"/>
    <property type="match status" value="1"/>
</dbReference>
<dbReference type="InterPro" id="IPR056792">
    <property type="entry name" value="PRC_RimM"/>
</dbReference>
<dbReference type="Pfam" id="PF24986">
    <property type="entry name" value="PRC_RimM"/>
    <property type="match status" value="1"/>
</dbReference>
<dbReference type="InterPro" id="IPR011033">
    <property type="entry name" value="PRC_barrel-like_sf"/>
</dbReference>
<comment type="subunit">
    <text evidence="5">Binds ribosomal protein uS19.</text>
</comment>
<dbReference type="GO" id="GO:0005840">
    <property type="term" value="C:ribosome"/>
    <property type="evidence" value="ECO:0007669"/>
    <property type="project" value="InterPro"/>
</dbReference>
<proteinExistence type="inferred from homology"/>
<dbReference type="InterPro" id="IPR036976">
    <property type="entry name" value="RimM_N_sf"/>
</dbReference>
<evidence type="ECO:0000259" key="6">
    <source>
        <dbReference type="Pfam" id="PF01782"/>
    </source>
</evidence>
<dbReference type="AlphaFoldDB" id="A0A1I2HRA5"/>
<dbReference type="OrthoDB" id="9783509at2"/>
<dbReference type="SUPFAM" id="SSF50346">
    <property type="entry name" value="PRC-barrel domain"/>
    <property type="match status" value="1"/>
</dbReference>
<dbReference type="RefSeq" id="WP_091531192.1">
    <property type="nucleotide sequence ID" value="NZ_FOOC01000002.1"/>
</dbReference>
<comment type="similarity">
    <text evidence="5">Belongs to the RimM family.</text>
</comment>
<evidence type="ECO:0000256" key="1">
    <source>
        <dbReference type="ARBA" id="ARBA00022490"/>
    </source>
</evidence>
<gene>
    <name evidence="5" type="primary">rimM</name>
    <name evidence="8" type="ORF">SAMN04488120_102135</name>
</gene>
<evidence type="ECO:0000256" key="4">
    <source>
        <dbReference type="ARBA" id="ARBA00023186"/>
    </source>
</evidence>
<keyword evidence="9" id="KW-1185">Reference proteome</keyword>
<feature type="domain" description="Ribosome maturation factor RimM PRC barrel" evidence="7">
    <location>
        <begin position="105"/>
        <end position="171"/>
    </location>
</feature>
<evidence type="ECO:0000256" key="3">
    <source>
        <dbReference type="ARBA" id="ARBA00022552"/>
    </source>
</evidence>
<dbReference type="GO" id="GO:0043022">
    <property type="term" value="F:ribosome binding"/>
    <property type="evidence" value="ECO:0007669"/>
    <property type="project" value="InterPro"/>
</dbReference>
<evidence type="ECO:0000259" key="7">
    <source>
        <dbReference type="Pfam" id="PF24986"/>
    </source>
</evidence>
<dbReference type="GO" id="GO:0005737">
    <property type="term" value="C:cytoplasm"/>
    <property type="evidence" value="ECO:0007669"/>
    <property type="project" value="UniProtKB-SubCell"/>
</dbReference>
<dbReference type="Pfam" id="PF01782">
    <property type="entry name" value="RimM"/>
    <property type="match status" value="1"/>
</dbReference>
<dbReference type="InterPro" id="IPR011961">
    <property type="entry name" value="RimM"/>
</dbReference>
<dbReference type="PANTHER" id="PTHR33692">
    <property type="entry name" value="RIBOSOME MATURATION FACTOR RIMM"/>
    <property type="match status" value="1"/>
</dbReference>
<dbReference type="STRING" id="1076937.SAMN04488120_102135"/>